<evidence type="ECO:0000256" key="3">
    <source>
        <dbReference type="ARBA" id="ARBA00022490"/>
    </source>
</evidence>
<keyword evidence="6 15" id="KW-0479">Metal-binding</keyword>
<comment type="function">
    <text evidence="11">Removes dipeptides from the C-termini of N-blocked tripeptides, tetrapeptides and larger peptides.</text>
</comment>
<evidence type="ECO:0000256" key="15">
    <source>
        <dbReference type="RuleBase" id="RU003435"/>
    </source>
</evidence>
<dbReference type="Gene3D" id="3.40.390.10">
    <property type="entry name" value="Collagenase (Catalytic Domain)"/>
    <property type="match status" value="1"/>
</dbReference>
<dbReference type="InterPro" id="IPR001567">
    <property type="entry name" value="Pept_M3A_M3B_dom"/>
</dbReference>
<evidence type="ECO:0000256" key="2">
    <source>
        <dbReference type="ARBA" id="ARBA00006040"/>
    </source>
</evidence>
<evidence type="ECO:0000313" key="19">
    <source>
        <dbReference type="Proteomes" id="UP000588051"/>
    </source>
</evidence>
<gene>
    <name evidence="18" type="ORF">HV832_08165</name>
</gene>
<dbReference type="InterPro" id="IPR034005">
    <property type="entry name" value="M3A_DCP"/>
</dbReference>
<evidence type="ECO:0000256" key="7">
    <source>
        <dbReference type="ARBA" id="ARBA00022801"/>
    </source>
</evidence>
<feature type="chain" id="PRO_5032425528" description="Dipeptidyl carboxypeptidase" evidence="16">
    <location>
        <begin position="21"/>
        <end position="728"/>
    </location>
</feature>
<dbReference type="RefSeq" id="WP_176803064.1">
    <property type="nucleotide sequence ID" value="NZ_JABXYJ010000004.1"/>
</dbReference>
<dbReference type="FunFam" id="1.10.1370.40:FF:000001">
    <property type="entry name" value="Dipeptidyl carboxypeptidase II"/>
    <property type="match status" value="1"/>
</dbReference>
<evidence type="ECO:0000256" key="16">
    <source>
        <dbReference type="SAM" id="SignalP"/>
    </source>
</evidence>
<dbReference type="AlphaFoldDB" id="A0A850QJV4"/>
<comment type="similarity">
    <text evidence="2 15">Belongs to the peptidase M3 family.</text>
</comment>
<proteinExistence type="inferred from homology"/>
<dbReference type="Proteomes" id="UP000588051">
    <property type="component" value="Unassembled WGS sequence"/>
</dbReference>
<reference evidence="18 19" key="1">
    <citation type="submission" date="2020-06" db="EMBL/GenBank/DDBJ databases">
        <authorList>
            <person name="Qiu C."/>
            <person name="Liu Z."/>
        </authorList>
    </citation>
    <scope>NUCLEOTIDE SEQUENCE [LARGE SCALE GENOMIC DNA]</scope>
    <source>
        <strain evidence="18 19">EM 1</strain>
    </source>
</reference>
<dbReference type="GO" id="GO:0006508">
    <property type="term" value="P:proteolysis"/>
    <property type="evidence" value="ECO:0007669"/>
    <property type="project" value="UniProtKB-KW"/>
</dbReference>
<keyword evidence="9 15" id="KW-0482">Metalloprotease</keyword>
<dbReference type="Pfam" id="PF01432">
    <property type="entry name" value="Peptidase_M3"/>
    <property type="match status" value="1"/>
</dbReference>
<evidence type="ECO:0000256" key="1">
    <source>
        <dbReference type="ARBA" id="ARBA00004496"/>
    </source>
</evidence>
<evidence type="ECO:0000256" key="12">
    <source>
        <dbReference type="ARBA" id="ARBA00066668"/>
    </source>
</evidence>
<evidence type="ECO:0000256" key="9">
    <source>
        <dbReference type="ARBA" id="ARBA00023049"/>
    </source>
</evidence>
<dbReference type="GO" id="GO:0005829">
    <property type="term" value="C:cytosol"/>
    <property type="evidence" value="ECO:0007669"/>
    <property type="project" value="TreeGrafter"/>
</dbReference>
<evidence type="ECO:0000256" key="8">
    <source>
        <dbReference type="ARBA" id="ARBA00022833"/>
    </source>
</evidence>
<evidence type="ECO:0000259" key="17">
    <source>
        <dbReference type="Pfam" id="PF01432"/>
    </source>
</evidence>
<evidence type="ECO:0000256" key="11">
    <source>
        <dbReference type="ARBA" id="ARBA00054529"/>
    </source>
</evidence>
<organism evidence="18 19">
    <name type="scientific">Undibacterium oligocarboniphilum</name>
    <dbReference type="NCBI Taxonomy" id="666702"/>
    <lineage>
        <taxon>Bacteria</taxon>
        <taxon>Pseudomonadati</taxon>
        <taxon>Pseudomonadota</taxon>
        <taxon>Betaproteobacteria</taxon>
        <taxon>Burkholderiales</taxon>
        <taxon>Oxalobacteraceae</taxon>
        <taxon>Undibacterium</taxon>
    </lineage>
</organism>
<evidence type="ECO:0000256" key="13">
    <source>
        <dbReference type="ARBA" id="ARBA00070755"/>
    </source>
</evidence>
<dbReference type="GO" id="GO:0004222">
    <property type="term" value="F:metalloendopeptidase activity"/>
    <property type="evidence" value="ECO:0007669"/>
    <property type="project" value="InterPro"/>
</dbReference>
<dbReference type="GO" id="GO:0046872">
    <property type="term" value="F:metal ion binding"/>
    <property type="evidence" value="ECO:0007669"/>
    <property type="project" value="UniProtKB-UniRule"/>
</dbReference>
<keyword evidence="16" id="KW-0732">Signal</keyword>
<evidence type="ECO:0000256" key="4">
    <source>
        <dbReference type="ARBA" id="ARBA00022645"/>
    </source>
</evidence>
<dbReference type="CDD" id="cd06456">
    <property type="entry name" value="M3A_DCP"/>
    <property type="match status" value="1"/>
</dbReference>
<keyword evidence="5 15" id="KW-0645">Protease</keyword>
<dbReference type="EC" id="3.4.15.5" evidence="12"/>
<keyword evidence="8 15" id="KW-0862">Zinc</keyword>
<keyword evidence="3" id="KW-0963">Cytoplasm</keyword>
<evidence type="ECO:0000313" key="18">
    <source>
        <dbReference type="EMBL" id="NVO77805.1"/>
    </source>
</evidence>
<name>A0A850QJV4_9BURK</name>
<evidence type="ECO:0000256" key="6">
    <source>
        <dbReference type="ARBA" id="ARBA00022723"/>
    </source>
</evidence>
<evidence type="ECO:0000256" key="14">
    <source>
        <dbReference type="ARBA" id="ARBA00075608"/>
    </source>
</evidence>
<comment type="catalytic activity">
    <reaction evidence="10">
        <text>Hydrolysis of unblocked, C-terminal dipeptides from oligopeptides, with broad specificity. Does not hydrolyze bonds in which P1' is Pro, or both P1 and P1' are Gly.</text>
        <dbReference type="EC" id="3.4.15.5"/>
    </reaction>
</comment>
<dbReference type="EMBL" id="JABXYJ010000004">
    <property type="protein sequence ID" value="NVO77805.1"/>
    <property type="molecule type" value="Genomic_DNA"/>
</dbReference>
<dbReference type="InterPro" id="IPR024079">
    <property type="entry name" value="MetalloPept_cat_dom_sf"/>
</dbReference>
<dbReference type="GO" id="GO:0008241">
    <property type="term" value="F:peptidyl-dipeptidase activity"/>
    <property type="evidence" value="ECO:0007669"/>
    <property type="project" value="UniProtKB-EC"/>
</dbReference>
<keyword evidence="7 15" id="KW-0378">Hydrolase</keyword>
<comment type="subcellular location">
    <subcellularLocation>
        <location evidence="1">Cytoplasm</location>
    </subcellularLocation>
</comment>
<evidence type="ECO:0000256" key="10">
    <source>
        <dbReference type="ARBA" id="ARBA00052506"/>
    </source>
</evidence>
<dbReference type="InterPro" id="IPR045090">
    <property type="entry name" value="Pept_M3A_M3B"/>
</dbReference>
<dbReference type="FunFam" id="3.40.390.10:FF:000009">
    <property type="entry name" value="Oligopeptidase A"/>
    <property type="match status" value="1"/>
</dbReference>
<feature type="signal peptide" evidence="16">
    <location>
        <begin position="1"/>
        <end position="20"/>
    </location>
</feature>
<protein>
    <recommendedName>
        <fullName evidence="13">Dipeptidyl carboxypeptidase</fullName>
        <ecNumber evidence="12">3.4.15.5</ecNumber>
    </recommendedName>
    <alternativeName>
        <fullName evidence="14">Peptidyl-dipeptidase Dcp</fullName>
    </alternativeName>
</protein>
<comment type="caution">
    <text evidence="18">The sequence shown here is derived from an EMBL/GenBank/DDBJ whole genome shotgun (WGS) entry which is preliminary data.</text>
</comment>
<feature type="domain" description="Peptidase M3A/M3B catalytic" evidence="17">
    <location>
        <begin position="272"/>
        <end position="720"/>
    </location>
</feature>
<keyword evidence="4" id="KW-0121">Carboxypeptidase</keyword>
<accession>A0A850QJV4</accession>
<keyword evidence="19" id="KW-1185">Reference proteome</keyword>
<dbReference type="Gene3D" id="1.10.1370.40">
    <property type="match status" value="1"/>
</dbReference>
<dbReference type="Gene3D" id="1.10.1370.10">
    <property type="entry name" value="Neurolysin, domain 3"/>
    <property type="match status" value="1"/>
</dbReference>
<evidence type="ECO:0000256" key="5">
    <source>
        <dbReference type="ARBA" id="ARBA00022670"/>
    </source>
</evidence>
<sequence>MNKPLLMLLCSALAIQSSSAADQAASPVSANSATAAPSQLKAALAVNPVLAASTLPYELPPFDKIHNEDYAPAFAEAIRLHVNEINAIANNPAPASFDNTLVALERSGQVLARVSALFFNQIATNTNPTLEALSATLAPQLAAHQDFISLNARLFKRISNVMAQKQQLSLDPESARLLDRYYTDFVRAGAKLPDSDKQKLKAMNAELASLGTRFSQNVLKETNAGAVVVDDVQQLAGLSEGEINTAGAAAKAKGMDGKYLIPLMNTTGQPYLASLKNRALRQRLYEVSIRRGSQGGASDNRAVAIQLAKLRAERARLLGYPNYAAYGLEDETAKTTGAVNQMLKELAPAAVANARNEAAELQKMIDAENGGFQLAAWDWAYYTEQLRTAKYAFDDNQLRPYFELNNVLQQGVFFAASKLYGIQFKERKDLPVYHPSVRIFEIFDADGQSMALFIADMYARDNKRGGAWMNSYVEQSALLGKKPVIANHLNIPQPPAGEPTLLTPDEVKTAFHEFGHALHGLFSHVRYPRFSGTNVPRDFVEYPSQVNEMWATWPEVLKNYAKHYQTGQVIPQELVDKITASHQFNQGFTTTEYLAASLLDQRWHQLTPEQIPTDALAFEKMALQEAGVDFAPVPPRYRSTYFSHIFGGGYAAGYYAYLWSEVLDAESVEWFREHGGLTRQNGDWFRQQLLSRGGSIDPMDSFRQFRGRDPQIAPLLKRRGLTPVTMTH</sequence>
<dbReference type="SUPFAM" id="SSF55486">
    <property type="entry name" value="Metalloproteases ('zincins'), catalytic domain"/>
    <property type="match status" value="1"/>
</dbReference>
<dbReference type="PANTHER" id="PTHR43660">
    <property type="entry name" value="DIPEPTIDYL CARBOXYPEPTIDASE"/>
    <property type="match status" value="1"/>
</dbReference>
<comment type="cofactor">
    <cofactor evidence="15">
        <name>Zn(2+)</name>
        <dbReference type="ChEBI" id="CHEBI:29105"/>
    </cofactor>
    <text evidence="15">Binds 1 zinc ion.</text>
</comment>
<dbReference type="GO" id="GO:0004180">
    <property type="term" value="F:carboxypeptidase activity"/>
    <property type="evidence" value="ECO:0007669"/>
    <property type="project" value="UniProtKB-KW"/>
</dbReference>
<dbReference type="PANTHER" id="PTHR43660:SF1">
    <property type="entry name" value="DIPEPTIDYL CARBOXYPEPTIDASE"/>
    <property type="match status" value="1"/>
</dbReference>
<dbReference type="InterPro" id="IPR024077">
    <property type="entry name" value="Neurolysin/TOP_dom2"/>
</dbReference>